<evidence type="ECO:0000256" key="4">
    <source>
        <dbReference type="ARBA" id="ARBA00022763"/>
    </source>
</evidence>
<dbReference type="InterPro" id="IPR004595">
    <property type="entry name" value="TFIIH_C1-like_dom"/>
</dbReference>
<dbReference type="Proteomes" id="UP000095287">
    <property type="component" value="Unplaced"/>
</dbReference>
<dbReference type="Pfam" id="PF04056">
    <property type="entry name" value="Ssl1"/>
    <property type="match status" value="1"/>
</dbReference>
<keyword evidence="3 11" id="KW-0479">Metal-binding</keyword>
<dbReference type="AlphaFoldDB" id="A0A1I7YCM5"/>
<keyword evidence="14" id="KW-1185">Reference proteome</keyword>
<dbReference type="PROSITE" id="PS50234">
    <property type="entry name" value="VWFA"/>
    <property type="match status" value="1"/>
</dbReference>
<dbReference type="InterPro" id="IPR007198">
    <property type="entry name" value="Ssl1-like"/>
</dbReference>
<evidence type="ECO:0000259" key="13">
    <source>
        <dbReference type="PROSITE" id="PS50234"/>
    </source>
</evidence>
<dbReference type="NCBIfam" id="TIGR00622">
    <property type="entry name" value="ssl1"/>
    <property type="match status" value="1"/>
</dbReference>
<dbReference type="PIRSF" id="PIRSF015919">
    <property type="entry name" value="TFIIH_SSL1"/>
    <property type="match status" value="1"/>
</dbReference>
<dbReference type="GO" id="GO:0008270">
    <property type="term" value="F:zinc ion binding"/>
    <property type="evidence" value="ECO:0007669"/>
    <property type="project" value="UniProtKB-UniRule"/>
</dbReference>
<keyword evidence="9" id="KW-0234">DNA repair</keyword>
<dbReference type="SMART" id="SM00327">
    <property type="entry name" value="VWA"/>
    <property type="match status" value="1"/>
</dbReference>
<proteinExistence type="inferred from homology"/>
<evidence type="ECO:0000256" key="5">
    <source>
        <dbReference type="ARBA" id="ARBA00022771"/>
    </source>
</evidence>
<dbReference type="PANTHER" id="PTHR12695:SF2">
    <property type="entry name" value="GENERAL TRANSCRIPTION FACTOR IIH SUBUNIT 2-RELATED"/>
    <property type="match status" value="1"/>
</dbReference>
<keyword evidence="6 11" id="KW-0862">Zinc</keyword>
<protein>
    <recommendedName>
        <fullName evidence="11">General transcription factor IIH subunit</fullName>
    </recommendedName>
</protein>
<accession>A0A1I7YCM5</accession>
<evidence type="ECO:0000256" key="2">
    <source>
        <dbReference type="ARBA" id="ARBA00006092"/>
    </source>
</evidence>
<dbReference type="SUPFAM" id="SSF53300">
    <property type="entry name" value="vWA-like"/>
    <property type="match status" value="1"/>
</dbReference>
<dbReference type="SUPFAM" id="SSF57889">
    <property type="entry name" value="Cysteine-rich domain"/>
    <property type="match status" value="1"/>
</dbReference>
<evidence type="ECO:0000256" key="12">
    <source>
        <dbReference type="PIRSR" id="PIRSR015919-1"/>
    </source>
</evidence>
<dbReference type="Pfam" id="PF07975">
    <property type="entry name" value="C1_4"/>
    <property type="match status" value="1"/>
</dbReference>
<sequence length="389" mass="43405">MNRMDEEEGSGYTWESAYAEGLNIGSVLEEDDKGSVEKSIAKAIFEAKRNRRLTDRPSDVRLGIMRYVFLVFDFSKTMTEKAMLPTRLNVAIQVLDGYISKFFEQNPISQLGIILVKDRKAEKFVSLTGNQRLLKEALASLTETGCEGEFSLQNGLKLAYNNLKNFPSHCSKEILVVASSISTCDPSDILELFEAIKRDNIKCFVVHMTGEMYVCKKLCAMTGGKHDVILDQGHFDMIMTDHVHPPQVNKELDSNLVRMGFPSHIVIDKAMFCACHKGQMADVRAGGRGYRCPQCRARYCQIPIECKVCKLILVSAPQLARASQHFRPLPAFAEVDTSEGKCFTCSRDLDARSFSCKRCATVVCVDCDILLHESMGICPGCPLTVAHDD</sequence>
<evidence type="ECO:0000256" key="7">
    <source>
        <dbReference type="ARBA" id="ARBA00023015"/>
    </source>
</evidence>
<evidence type="ECO:0000256" key="11">
    <source>
        <dbReference type="PIRNR" id="PIRNR015919"/>
    </source>
</evidence>
<dbReference type="WBParaSite" id="L893_g15000.t1">
    <property type="protein sequence ID" value="L893_g15000.t1"/>
    <property type="gene ID" value="L893_g15000"/>
</dbReference>
<dbReference type="InterPro" id="IPR002035">
    <property type="entry name" value="VWF_A"/>
</dbReference>
<keyword evidence="10 11" id="KW-0539">Nucleus</keyword>
<evidence type="ECO:0000256" key="1">
    <source>
        <dbReference type="ARBA" id="ARBA00004123"/>
    </source>
</evidence>
<evidence type="ECO:0000256" key="8">
    <source>
        <dbReference type="ARBA" id="ARBA00023163"/>
    </source>
</evidence>
<keyword evidence="8 11" id="KW-0804">Transcription</keyword>
<dbReference type="Gene3D" id="3.40.50.410">
    <property type="entry name" value="von Willebrand factor, type A domain"/>
    <property type="match status" value="1"/>
</dbReference>
<keyword evidence="7 11" id="KW-0805">Transcription regulation</keyword>
<evidence type="ECO:0000256" key="9">
    <source>
        <dbReference type="ARBA" id="ARBA00023204"/>
    </source>
</evidence>
<feature type="domain" description="VWFA" evidence="13">
    <location>
        <begin position="67"/>
        <end position="256"/>
    </location>
</feature>
<dbReference type="PANTHER" id="PTHR12695">
    <property type="entry name" value="GENERAL TRANSCRIPTION FACTOR IIH SUBUNIT 2"/>
    <property type="match status" value="1"/>
</dbReference>
<organism evidence="14 15">
    <name type="scientific">Steinernema glaseri</name>
    <dbReference type="NCBI Taxonomy" id="37863"/>
    <lineage>
        <taxon>Eukaryota</taxon>
        <taxon>Metazoa</taxon>
        <taxon>Ecdysozoa</taxon>
        <taxon>Nematoda</taxon>
        <taxon>Chromadorea</taxon>
        <taxon>Rhabditida</taxon>
        <taxon>Tylenchina</taxon>
        <taxon>Panagrolaimomorpha</taxon>
        <taxon>Strongyloidoidea</taxon>
        <taxon>Steinernematidae</taxon>
        <taxon>Steinernema</taxon>
    </lineage>
</organism>
<reference evidence="15" key="1">
    <citation type="submission" date="2016-11" db="UniProtKB">
        <authorList>
            <consortium name="WormBaseParasite"/>
        </authorList>
    </citation>
    <scope>IDENTIFICATION</scope>
</reference>
<dbReference type="InterPro" id="IPR013083">
    <property type="entry name" value="Znf_RING/FYVE/PHD"/>
</dbReference>
<dbReference type="GO" id="GO:0000439">
    <property type="term" value="C:transcription factor TFIIH core complex"/>
    <property type="evidence" value="ECO:0007669"/>
    <property type="project" value="InterPro"/>
</dbReference>
<dbReference type="GO" id="GO:0006351">
    <property type="term" value="P:DNA-templated transcription"/>
    <property type="evidence" value="ECO:0007669"/>
    <property type="project" value="InterPro"/>
</dbReference>
<evidence type="ECO:0000256" key="6">
    <source>
        <dbReference type="ARBA" id="ARBA00022833"/>
    </source>
</evidence>
<evidence type="ECO:0000256" key="10">
    <source>
        <dbReference type="ARBA" id="ARBA00023242"/>
    </source>
</evidence>
<feature type="zinc finger region" description="C4-type" evidence="12">
    <location>
        <begin position="292"/>
        <end position="309"/>
    </location>
</feature>
<dbReference type="GO" id="GO:0006357">
    <property type="term" value="P:regulation of transcription by RNA polymerase II"/>
    <property type="evidence" value="ECO:0007669"/>
    <property type="project" value="TreeGrafter"/>
</dbReference>
<comment type="subcellular location">
    <subcellularLocation>
        <location evidence="1 11">Nucleus</location>
    </subcellularLocation>
</comment>
<dbReference type="SMART" id="SM01047">
    <property type="entry name" value="C1_4"/>
    <property type="match status" value="1"/>
</dbReference>
<evidence type="ECO:0000313" key="14">
    <source>
        <dbReference type="Proteomes" id="UP000095287"/>
    </source>
</evidence>
<dbReference type="FunFam" id="3.40.50.410:FF:000015">
    <property type="entry name" value="General transcription factor IIH subunit 2"/>
    <property type="match status" value="1"/>
</dbReference>
<evidence type="ECO:0000256" key="3">
    <source>
        <dbReference type="ARBA" id="ARBA00022723"/>
    </source>
</evidence>
<keyword evidence="5" id="KW-0863">Zinc-finger</keyword>
<dbReference type="InterPro" id="IPR012170">
    <property type="entry name" value="TFIIH_SSL1/p44"/>
</dbReference>
<evidence type="ECO:0000313" key="15">
    <source>
        <dbReference type="WBParaSite" id="L893_g15000.t1"/>
    </source>
</evidence>
<dbReference type="GO" id="GO:0005675">
    <property type="term" value="C:transcription factor TFIIH holo complex"/>
    <property type="evidence" value="ECO:0007669"/>
    <property type="project" value="UniProtKB-UniRule"/>
</dbReference>
<dbReference type="InterPro" id="IPR046349">
    <property type="entry name" value="C1-like_sf"/>
</dbReference>
<dbReference type="GO" id="GO:0006289">
    <property type="term" value="P:nucleotide-excision repair"/>
    <property type="evidence" value="ECO:0007669"/>
    <property type="project" value="UniProtKB-UniRule"/>
</dbReference>
<dbReference type="Gene3D" id="3.30.40.10">
    <property type="entry name" value="Zinc/RING finger domain, C3HC4 (zinc finger)"/>
    <property type="match status" value="1"/>
</dbReference>
<keyword evidence="4" id="KW-0227">DNA damage</keyword>
<dbReference type="InterPro" id="IPR036465">
    <property type="entry name" value="vWFA_dom_sf"/>
</dbReference>
<comment type="similarity">
    <text evidence="2 11">Belongs to the GTF2H2 family.</text>
</comment>
<name>A0A1I7YCM5_9BILA</name>